<gene>
    <name evidence="3" type="ORF">LZ24_02857</name>
</gene>
<evidence type="ECO:0000256" key="1">
    <source>
        <dbReference type="ARBA" id="ARBA00007189"/>
    </source>
</evidence>
<protein>
    <submittedName>
        <fullName evidence="3">Uncharacterized protein DUF2325</fullName>
    </submittedName>
</protein>
<evidence type="ECO:0000256" key="2">
    <source>
        <dbReference type="SAM" id="Coils"/>
    </source>
</evidence>
<accession>A0A562REU0</accession>
<evidence type="ECO:0000313" key="3">
    <source>
        <dbReference type="EMBL" id="TWI66900.1"/>
    </source>
</evidence>
<keyword evidence="4" id="KW-1185">Reference proteome</keyword>
<dbReference type="EMBL" id="VLLC01000029">
    <property type="protein sequence ID" value="TWI66900.1"/>
    <property type="molecule type" value="Genomic_DNA"/>
</dbReference>
<dbReference type="RefSeq" id="WP_144686218.1">
    <property type="nucleotide sequence ID" value="NZ_VLLC01000029.1"/>
</dbReference>
<dbReference type="InterPro" id="IPR016772">
    <property type="entry name" value="UCP020408"/>
</dbReference>
<proteinExistence type="inferred from homology"/>
<comment type="caution">
    <text evidence="3">The sequence shown here is derived from an EMBL/GenBank/DDBJ whole genome shotgun (WGS) entry which is preliminary data.</text>
</comment>
<reference evidence="3 4" key="1">
    <citation type="submission" date="2019-07" db="EMBL/GenBank/DDBJ databases">
        <title>Genome sequencing of 100 strains of the haloalkaliphilic chemolithoautotrophic sulfur-oxidizing bacterium Thioalkalivibrio.</title>
        <authorList>
            <person name="Muyzer G."/>
        </authorList>
    </citation>
    <scope>NUCLEOTIDE SEQUENCE [LARGE SCALE GENOMIC DNA]</scope>
    <source>
        <strain evidence="3 4">ASO4-4</strain>
    </source>
</reference>
<dbReference type="AlphaFoldDB" id="A0A562REU0"/>
<dbReference type="OrthoDB" id="7829313at2"/>
<dbReference type="Pfam" id="PF10087">
    <property type="entry name" value="DUF2325"/>
    <property type="match status" value="1"/>
</dbReference>
<sequence length="422" mass="47631">MTPMPPNNPLSLLAPFSTEQTWICQKARFLALWEIPQTMKCPLVGTCLSVEDHQKLLKKAGICVSRLCPAGLHAAVMENIDTETRVARRIDTFLKKKFDALSREWLHTPEQEVRKLWRKGIETGDLELPLYIIASRSDISPSLHAEAFGTLHMLGHTAKRDLLAARRSMARLEKLLAEERETARRIQKEERQKQDLLRAEIQTLKKEARTRQACTTAVTEKDETSREIIETLGERLRRAQEKNQALIQRVRKLEEERKAYRCDTETEKIPSRTEKEAPIKRQAISSAEKKEIPSLEDKRILVVGGRPCMQSLYRHAVEKSGGRFEYHDGCIHGGRQTLEARVRRSDLVLCPVTCNSHGACGLVKDICRKHGKCLRMLDSSSRSAITSALAKAADPAPSDEGPTDLPLIAGNRFAPSSMTCKE</sequence>
<organism evidence="3 4">
    <name type="scientific">Desulfobotulus alkaliphilus</name>
    <dbReference type="NCBI Taxonomy" id="622671"/>
    <lineage>
        <taxon>Bacteria</taxon>
        <taxon>Pseudomonadati</taxon>
        <taxon>Thermodesulfobacteriota</taxon>
        <taxon>Desulfobacteria</taxon>
        <taxon>Desulfobacterales</taxon>
        <taxon>Desulfobacteraceae</taxon>
        <taxon>Desulfobotulus</taxon>
    </lineage>
</organism>
<comment type="similarity">
    <text evidence="1">Belongs to the UPF0751 family.</text>
</comment>
<feature type="coiled-coil region" evidence="2">
    <location>
        <begin position="162"/>
        <end position="263"/>
    </location>
</feature>
<keyword evidence="2" id="KW-0175">Coiled coil</keyword>
<evidence type="ECO:0000313" key="4">
    <source>
        <dbReference type="Proteomes" id="UP000318307"/>
    </source>
</evidence>
<dbReference type="Proteomes" id="UP000318307">
    <property type="component" value="Unassembled WGS sequence"/>
</dbReference>
<name>A0A562REU0_9BACT</name>